<dbReference type="Pfam" id="PF08282">
    <property type="entry name" value="Hydrolase_3"/>
    <property type="match status" value="1"/>
</dbReference>
<keyword evidence="2" id="KW-1185">Reference proteome</keyword>
<evidence type="ECO:0000313" key="2">
    <source>
        <dbReference type="Proteomes" id="UP001478817"/>
    </source>
</evidence>
<proteinExistence type="predicted"/>
<gene>
    <name evidence="1" type="ORF">AAAT05_00100</name>
</gene>
<reference evidence="1 2" key="1">
    <citation type="submission" date="2024-04" db="EMBL/GenBank/DDBJ databases">
        <title>Human intestinal bacterial collection.</title>
        <authorList>
            <person name="Pauvert C."/>
            <person name="Hitch T.C.A."/>
            <person name="Clavel T."/>
        </authorList>
    </citation>
    <scope>NUCLEOTIDE SEQUENCE [LARGE SCALE GENOMIC DNA]</scope>
    <source>
        <strain evidence="1 2">CLA-AA-H197</strain>
    </source>
</reference>
<protein>
    <submittedName>
        <fullName evidence="1">HAD family hydrolase</fullName>
        <ecNumber evidence="1">3.1.3.-</ecNumber>
    </submittedName>
</protein>
<dbReference type="InterPro" id="IPR023214">
    <property type="entry name" value="HAD_sf"/>
</dbReference>
<dbReference type="PANTHER" id="PTHR10000:SF8">
    <property type="entry name" value="HAD SUPERFAMILY HYDROLASE-LIKE, TYPE 3"/>
    <property type="match status" value="1"/>
</dbReference>
<name>A0ABV1IEJ2_9ACTN</name>
<dbReference type="InterPro" id="IPR036412">
    <property type="entry name" value="HAD-like_sf"/>
</dbReference>
<dbReference type="Gene3D" id="3.30.1240.10">
    <property type="match status" value="1"/>
</dbReference>
<dbReference type="EMBL" id="JBBNGS010000001">
    <property type="protein sequence ID" value="MEQ2636755.1"/>
    <property type="molecule type" value="Genomic_DNA"/>
</dbReference>
<organism evidence="1 2">
    <name type="scientific">Paratractidigestivibacter faecalis</name>
    <dbReference type="NCBI Taxonomy" id="2292441"/>
    <lineage>
        <taxon>Bacteria</taxon>
        <taxon>Bacillati</taxon>
        <taxon>Actinomycetota</taxon>
        <taxon>Coriobacteriia</taxon>
        <taxon>Coriobacteriales</taxon>
        <taxon>Atopobiaceae</taxon>
        <taxon>Paratractidigestivibacter</taxon>
    </lineage>
</organism>
<comment type="caution">
    <text evidence="1">The sequence shown here is derived from an EMBL/GenBank/DDBJ whole genome shotgun (WGS) entry which is preliminary data.</text>
</comment>
<dbReference type="SUPFAM" id="SSF56784">
    <property type="entry name" value="HAD-like"/>
    <property type="match status" value="1"/>
</dbReference>
<keyword evidence="1" id="KW-0378">Hydrolase</keyword>
<accession>A0ABV1IEJ2</accession>
<evidence type="ECO:0000313" key="1">
    <source>
        <dbReference type="EMBL" id="MEQ2636755.1"/>
    </source>
</evidence>
<sequence>MIKLILSDMDGTLLPFGAATVSQRTHEAVLAAQQAGIHFGPASGRDRAALLPAFYGDQRCVSTGIMANGKQAFLNGELILRRSLPQDAMMRLGEALLPFEGSFALANVISENPFSPTNSYALGVAAGDKAARTNIAGARQSIAPVDELPADGAVISAGIYVDTHFNAADELRLIAQEACPELAFPQPAPFFLDVIERGWTKASALPALLDAMGVTPEEVAYFGDSENDLTMLEAVPDSYAVANATPEAAAAAHHHIGACEDDAVAQFIEDLLA</sequence>
<dbReference type="EC" id="3.1.3.-" evidence="1"/>
<dbReference type="RefSeq" id="WP_349181119.1">
    <property type="nucleotide sequence ID" value="NZ_JBBNGS010000001.1"/>
</dbReference>
<dbReference type="GO" id="GO:0016787">
    <property type="term" value="F:hydrolase activity"/>
    <property type="evidence" value="ECO:0007669"/>
    <property type="project" value="UniProtKB-KW"/>
</dbReference>
<dbReference type="Gene3D" id="3.40.50.1000">
    <property type="entry name" value="HAD superfamily/HAD-like"/>
    <property type="match status" value="1"/>
</dbReference>
<dbReference type="PANTHER" id="PTHR10000">
    <property type="entry name" value="PHOSPHOSERINE PHOSPHATASE"/>
    <property type="match status" value="1"/>
</dbReference>
<dbReference type="Proteomes" id="UP001478817">
    <property type="component" value="Unassembled WGS sequence"/>
</dbReference>